<keyword evidence="5" id="KW-0963">Cytoplasm</keyword>
<evidence type="ECO:0000313" key="11">
    <source>
        <dbReference type="Proteomes" id="UP001302719"/>
    </source>
</evidence>
<dbReference type="InterPro" id="IPR029063">
    <property type="entry name" value="SAM-dependent_MTases_sf"/>
</dbReference>
<gene>
    <name evidence="10" type="primary">tmpT</name>
    <name evidence="10" type="ORF">PP769_19060</name>
</gene>
<comment type="similarity">
    <text evidence="3">Belongs to the class I-like SAM-binding methyltransferase superfamily. TPMT family.</text>
</comment>
<organism evidence="10 11">
    <name type="scientific">Candidatus Nitrospira allomarina</name>
    <dbReference type="NCBI Taxonomy" id="3020900"/>
    <lineage>
        <taxon>Bacteria</taxon>
        <taxon>Pseudomonadati</taxon>
        <taxon>Nitrospirota</taxon>
        <taxon>Nitrospiria</taxon>
        <taxon>Nitrospirales</taxon>
        <taxon>Nitrospiraceae</taxon>
        <taxon>Nitrospira</taxon>
    </lineage>
</organism>
<proteinExistence type="inferred from homology"/>
<protein>
    <recommendedName>
        <fullName evidence="4 9">Thiopurine S-methyltransferase</fullName>
        <ecNumber evidence="4 9">2.1.1.67</ecNumber>
    </recommendedName>
</protein>
<evidence type="ECO:0000256" key="1">
    <source>
        <dbReference type="ARBA" id="ARBA00000903"/>
    </source>
</evidence>
<dbReference type="NCBIfam" id="NF009732">
    <property type="entry name" value="PRK13255.1"/>
    <property type="match status" value="1"/>
</dbReference>
<dbReference type="RefSeq" id="WP_312643308.1">
    <property type="nucleotide sequence ID" value="NZ_CP116967.1"/>
</dbReference>
<dbReference type="EC" id="2.1.1.67" evidence="4 9"/>
<keyword evidence="6 10" id="KW-0489">Methyltransferase</keyword>
<evidence type="ECO:0000256" key="7">
    <source>
        <dbReference type="ARBA" id="ARBA00022679"/>
    </source>
</evidence>
<dbReference type="FunFam" id="3.40.50.150:FF:000101">
    <property type="entry name" value="Thiopurine S-methyltransferase"/>
    <property type="match status" value="1"/>
</dbReference>
<keyword evidence="7 10" id="KW-0808">Transferase</keyword>
<evidence type="ECO:0000256" key="8">
    <source>
        <dbReference type="ARBA" id="ARBA00022691"/>
    </source>
</evidence>
<dbReference type="PIRSF" id="PIRSF023956">
    <property type="entry name" value="Thiopurine_S-methyltransferase"/>
    <property type="match status" value="1"/>
</dbReference>
<dbReference type="InterPro" id="IPR008854">
    <property type="entry name" value="TPMT"/>
</dbReference>
<dbReference type="KEGG" id="nall:PP769_19060"/>
<comment type="subcellular location">
    <subcellularLocation>
        <location evidence="2">Cytoplasm</location>
    </subcellularLocation>
</comment>
<dbReference type="HAMAP" id="MF_00812">
    <property type="entry name" value="Thiopur_methtran"/>
    <property type="match status" value="1"/>
</dbReference>
<evidence type="ECO:0000256" key="3">
    <source>
        <dbReference type="ARBA" id="ARBA00008145"/>
    </source>
</evidence>
<sequence>MDPQFWITAWNEGRTAFHGEHYHEKLTEYFPRFNPEKGQRVLVPLCGKSKDLLWLHRLNLHVHGVELHAQAVKEFFSENGLSSPHITQDQDFTHYTHENIIISCGDFFKLNEHHTYDYIYDRAALVALPPPMRKRYAQVIKQSLKQGGKYLLIVYDYDQSKMEGPPFHVGGKEIHELYEDQFTITLKESQKPKNEGTRLSAIDSLHQTVYVLEKIR</sequence>
<dbReference type="InterPro" id="IPR025835">
    <property type="entry name" value="Thiopurine_S-MeTrfase"/>
</dbReference>
<dbReference type="InterPro" id="IPR022474">
    <property type="entry name" value="Thiopur_S-MeTfrase_Se/Te_detox"/>
</dbReference>
<reference evidence="10 11" key="1">
    <citation type="submission" date="2023-01" db="EMBL/GenBank/DDBJ databases">
        <title>Cultivation and genomic characterization of new, ubiquitous marine nitrite-oxidizing bacteria from the Nitrospirales.</title>
        <authorList>
            <person name="Mueller A.J."/>
            <person name="Daebeler A."/>
            <person name="Herbold C.W."/>
            <person name="Kirkegaard R.H."/>
            <person name="Daims H."/>
        </authorList>
    </citation>
    <scope>NUCLEOTIDE SEQUENCE [LARGE SCALE GENOMIC DNA]</scope>
    <source>
        <strain evidence="10 11">VA</strain>
    </source>
</reference>
<evidence type="ECO:0000313" key="10">
    <source>
        <dbReference type="EMBL" id="WNM58044.1"/>
    </source>
</evidence>
<dbReference type="GO" id="GO:0010038">
    <property type="term" value="P:response to metal ion"/>
    <property type="evidence" value="ECO:0007669"/>
    <property type="project" value="InterPro"/>
</dbReference>
<accession>A0AA96G9R6</accession>
<dbReference type="GO" id="GO:0032259">
    <property type="term" value="P:methylation"/>
    <property type="evidence" value="ECO:0007669"/>
    <property type="project" value="UniProtKB-KW"/>
</dbReference>
<dbReference type="PROSITE" id="PS51585">
    <property type="entry name" value="SAM_MT_TPMT"/>
    <property type="match status" value="1"/>
</dbReference>
<name>A0AA96G9R6_9BACT</name>
<dbReference type="GO" id="GO:0005737">
    <property type="term" value="C:cytoplasm"/>
    <property type="evidence" value="ECO:0007669"/>
    <property type="project" value="UniProtKB-SubCell"/>
</dbReference>
<dbReference type="SUPFAM" id="SSF53335">
    <property type="entry name" value="S-adenosyl-L-methionine-dependent methyltransferases"/>
    <property type="match status" value="1"/>
</dbReference>
<evidence type="ECO:0000256" key="5">
    <source>
        <dbReference type="ARBA" id="ARBA00022490"/>
    </source>
</evidence>
<dbReference type="Pfam" id="PF05724">
    <property type="entry name" value="TPMT"/>
    <property type="match status" value="1"/>
</dbReference>
<evidence type="ECO:0000256" key="4">
    <source>
        <dbReference type="ARBA" id="ARBA00011905"/>
    </source>
</evidence>
<dbReference type="EMBL" id="CP116967">
    <property type="protein sequence ID" value="WNM58044.1"/>
    <property type="molecule type" value="Genomic_DNA"/>
</dbReference>
<dbReference type="Gene3D" id="3.40.50.150">
    <property type="entry name" value="Vaccinia Virus protein VP39"/>
    <property type="match status" value="1"/>
</dbReference>
<dbReference type="Proteomes" id="UP001302719">
    <property type="component" value="Chromosome"/>
</dbReference>
<comment type="catalytic activity">
    <reaction evidence="1">
        <text>S-adenosyl-L-methionine + a thiopurine = S-adenosyl-L-homocysteine + a thiopurine S-methylether.</text>
        <dbReference type="EC" id="2.1.1.67"/>
    </reaction>
</comment>
<evidence type="ECO:0000256" key="6">
    <source>
        <dbReference type="ARBA" id="ARBA00022603"/>
    </source>
</evidence>
<evidence type="ECO:0000256" key="9">
    <source>
        <dbReference type="NCBIfam" id="TIGR03840"/>
    </source>
</evidence>
<dbReference type="NCBIfam" id="TIGR03840">
    <property type="entry name" value="TMPT_Se_Te"/>
    <property type="match status" value="1"/>
</dbReference>
<evidence type="ECO:0000256" key="2">
    <source>
        <dbReference type="ARBA" id="ARBA00004496"/>
    </source>
</evidence>
<dbReference type="PANTHER" id="PTHR10259">
    <property type="entry name" value="THIOPURINE S-METHYLTRANSFERASE"/>
    <property type="match status" value="1"/>
</dbReference>
<keyword evidence="8" id="KW-0949">S-adenosyl-L-methionine</keyword>
<dbReference type="PANTHER" id="PTHR10259:SF11">
    <property type="entry name" value="THIOPURINE S-METHYLTRANSFERASE"/>
    <property type="match status" value="1"/>
</dbReference>
<dbReference type="GO" id="GO:0008119">
    <property type="term" value="F:thiopurine S-methyltransferase activity"/>
    <property type="evidence" value="ECO:0007669"/>
    <property type="project" value="UniProtKB-UniRule"/>
</dbReference>
<keyword evidence="11" id="KW-1185">Reference proteome</keyword>
<dbReference type="AlphaFoldDB" id="A0AA96G9R6"/>